<comment type="caution">
    <text evidence="7">The sequence shown here is derived from an EMBL/GenBank/DDBJ whole genome shotgun (WGS) entry which is preliminary data.</text>
</comment>
<evidence type="ECO:0000256" key="1">
    <source>
        <dbReference type="ARBA" id="ARBA00011028"/>
    </source>
</evidence>
<feature type="chain" id="PRO_5019125863" description="High-affinity zinc uptake system protein ZnuA" evidence="6">
    <location>
        <begin position="23"/>
        <end position="328"/>
    </location>
</feature>
<sequence length="328" mass="34244">MRSPLLLAALLGGTALPGLALAEVPKVVTDLPAVQSLALQVMGDLGPVDVLLEQGANAHSYQMKPSQARALERADLVLWVGAEMTPWLDRAITSVAPDAHVLSLLHAEGTHRQDFAAAHDHEDAHGADEHAADAHNHAAEGADTHGDEDEDGHVHAGLDPHAWLDPANAELWLGLIADEFSRLDPEHAATYAANAEAAKAKIAALDATLTAELAPVKDRPFVVFHAAYGYFADHYGLKVAGAIALGDATDPGAAHLAELRAELTADGVVCAFPEAQHDTRPAERLIEGTGVRLGGALDPSGSTLTYGADLYERLMQGLAGTISGCLAS</sequence>
<dbReference type="AlphaFoldDB" id="A0A443LVE0"/>
<gene>
    <name evidence="7" type="ORF">EOW65_01380</name>
</gene>
<organism evidence="7 8">
    <name type="scientific">Paenirhodobacter ferrireducens</name>
    <dbReference type="NCBI Taxonomy" id="1215032"/>
    <lineage>
        <taxon>Bacteria</taxon>
        <taxon>Pseudomonadati</taxon>
        <taxon>Pseudomonadota</taxon>
        <taxon>Alphaproteobacteria</taxon>
        <taxon>Rhodobacterales</taxon>
        <taxon>Rhodobacter group</taxon>
        <taxon>Paenirhodobacter</taxon>
    </lineage>
</organism>
<dbReference type="InterPro" id="IPR006127">
    <property type="entry name" value="ZnuA-like"/>
</dbReference>
<keyword evidence="5" id="KW-0864">Zinc transport</keyword>
<dbReference type="PANTHER" id="PTHR42953">
    <property type="entry name" value="HIGH-AFFINITY ZINC UPTAKE SYSTEM PROTEIN ZNUA-RELATED"/>
    <property type="match status" value="1"/>
</dbReference>
<feature type="signal peptide" evidence="6">
    <location>
        <begin position="1"/>
        <end position="22"/>
    </location>
</feature>
<accession>A0A443LVE0</accession>
<dbReference type="RefSeq" id="WP_128147218.1">
    <property type="nucleotide sequence ID" value="NZ_SAVB01000001.1"/>
</dbReference>
<dbReference type="Proteomes" id="UP000286594">
    <property type="component" value="Unassembled WGS sequence"/>
</dbReference>
<dbReference type="Pfam" id="PF01297">
    <property type="entry name" value="ZnuA"/>
    <property type="match status" value="1"/>
</dbReference>
<dbReference type="InterPro" id="IPR050492">
    <property type="entry name" value="Bact_metal-bind_prot9"/>
</dbReference>
<evidence type="ECO:0000256" key="3">
    <source>
        <dbReference type="ARBA" id="ARBA00022448"/>
    </source>
</evidence>
<evidence type="ECO:0000256" key="2">
    <source>
        <dbReference type="ARBA" id="ARBA00015915"/>
    </source>
</evidence>
<dbReference type="PANTHER" id="PTHR42953:SF3">
    <property type="entry name" value="HIGH-AFFINITY ZINC UPTAKE SYSTEM PROTEIN ZNUA"/>
    <property type="match status" value="1"/>
</dbReference>
<keyword evidence="5" id="KW-0406">Ion transport</keyword>
<dbReference type="Gene3D" id="3.40.50.1980">
    <property type="entry name" value="Nitrogenase molybdenum iron protein domain"/>
    <property type="match status" value="2"/>
</dbReference>
<evidence type="ECO:0000256" key="5">
    <source>
        <dbReference type="ARBA" id="ARBA00022906"/>
    </source>
</evidence>
<keyword evidence="3" id="KW-0813">Transport</keyword>
<comment type="similarity">
    <text evidence="1">Belongs to the bacterial solute-binding protein 9 family.</text>
</comment>
<evidence type="ECO:0000313" key="7">
    <source>
        <dbReference type="EMBL" id="RWR53143.1"/>
    </source>
</evidence>
<dbReference type="GO" id="GO:0046872">
    <property type="term" value="F:metal ion binding"/>
    <property type="evidence" value="ECO:0007669"/>
    <property type="project" value="InterPro"/>
</dbReference>
<keyword evidence="5" id="KW-0862">Zinc</keyword>
<reference evidence="7 8" key="1">
    <citation type="submission" date="2019-01" db="EMBL/GenBank/DDBJ databases">
        <title>Sinorhodobacter populi sp. nov. isolated from the symptomatic bark tissue of Populus euramericana canker.</title>
        <authorList>
            <person name="Xu G."/>
        </authorList>
    </citation>
    <scope>NUCLEOTIDE SEQUENCE [LARGE SCALE GENOMIC DNA]</scope>
    <source>
        <strain evidence="7 8">CCTCC AB2012026</strain>
    </source>
</reference>
<name>A0A443LVE0_9RHOB</name>
<evidence type="ECO:0000256" key="4">
    <source>
        <dbReference type="ARBA" id="ARBA00022729"/>
    </source>
</evidence>
<proteinExistence type="inferred from homology"/>
<keyword evidence="8" id="KW-1185">Reference proteome</keyword>
<dbReference type="EMBL" id="SAVB01000001">
    <property type="protein sequence ID" value="RWR53143.1"/>
    <property type="molecule type" value="Genomic_DNA"/>
</dbReference>
<evidence type="ECO:0000256" key="6">
    <source>
        <dbReference type="SAM" id="SignalP"/>
    </source>
</evidence>
<dbReference type="SUPFAM" id="SSF53807">
    <property type="entry name" value="Helical backbone' metal receptor"/>
    <property type="match status" value="1"/>
</dbReference>
<keyword evidence="4 6" id="KW-0732">Signal</keyword>
<evidence type="ECO:0000313" key="8">
    <source>
        <dbReference type="Proteomes" id="UP000286594"/>
    </source>
</evidence>
<dbReference type="GO" id="GO:0006829">
    <property type="term" value="P:zinc ion transport"/>
    <property type="evidence" value="ECO:0007669"/>
    <property type="project" value="UniProtKB-KW"/>
</dbReference>
<protein>
    <recommendedName>
        <fullName evidence="2">High-affinity zinc uptake system protein ZnuA</fullName>
    </recommendedName>
</protein>
<dbReference type="OrthoDB" id="7346865at2"/>